<reference evidence="1 2" key="1">
    <citation type="journal article" date="2019" name="Genome Biol. Evol.">
        <title>Day and night: Metabolic profiles and evolutionary relationships of six axenic non-marine cyanobacteria.</title>
        <authorList>
            <person name="Will S.E."/>
            <person name="Henke P."/>
            <person name="Boedeker C."/>
            <person name="Huang S."/>
            <person name="Brinkmann H."/>
            <person name="Rohde M."/>
            <person name="Jarek M."/>
            <person name="Friedl T."/>
            <person name="Seufert S."/>
            <person name="Schumacher M."/>
            <person name="Overmann J."/>
            <person name="Neumann-Schaal M."/>
            <person name="Petersen J."/>
        </authorList>
    </citation>
    <scope>NUCLEOTIDE SEQUENCE [LARGE SCALE GENOMIC DNA]</scope>
    <source>
        <strain evidence="1 2">PCC 6912</strain>
    </source>
</reference>
<dbReference type="Proteomes" id="UP000268857">
    <property type="component" value="Unassembled WGS sequence"/>
</dbReference>
<comment type="caution">
    <text evidence="1">The sequence shown here is derived from an EMBL/GenBank/DDBJ whole genome shotgun (WGS) entry which is preliminary data.</text>
</comment>
<organism evidence="1 2">
    <name type="scientific">Chlorogloeopsis fritschii PCC 6912</name>
    <dbReference type="NCBI Taxonomy" id="211165"/>
    <lineage>
        <taxon>Bacteria</taxon>
        <taxon>Bacillati</taxon>
        <taxon>Cyanobacteriota</taxon>
        <taxon>Cyanophyceae</taxon>
        <taxon>Nostocales</taxon>
        <taxon>Chlorogloeopsidaceae</taxon>
        <taxon>Chlorogloeopsis</taxon>
    </lineage>
</organism>
<dbReference type="EMBL" id="RSCJ01000014">
    <property type="protein sequence ID" value="RUR78756.1"/>
    <property type="molecule type" value="Genomic_DNA"/>
</dbReference>
<evidence type="ECO:0000313" key="1">
    <source>
        <dbReference type="EMBL" id="RUR78756.1"/>
    </source>
</evidence>
<sequence>MRHNSDRQNFETIGNQTPSKLADNIMFAGYTSIVHDLNTLIEDTERLNHQLELLRQYYNYQQQLVRNRILTIIENYKNSTDDLYADN</sequence>
<accession>A0A3S1A311</accession>
<dbReference type="RefSeq" id="WP_016878882.1">
    <property type="nucleotide sequence ID" value="NZ_AJLN01000065.1"/>
</dbReference>
<evidence type="ECO:0000313" key="2">
    <source>
        <dbReference type="Proteomes" id="UP000268857"/>
    </source>
</evidence>
<keyword evidence="2" id="KW-1185">Reference proteome</keyword>
<proteinExistence type="predicted"/>
<gene>
    <name evidence="1" type="ORF">PCC6912_35210</name>
</gene>
<dbReference type="AlphaFoldDB" id="A0A3S1A311"/>
<name>A0A3S1A311_CHLFR</name>
<protein>
    <submittedName>
        <fullName evidence="1">Uncharacterized protein</fullName>
    </submittedName>
</protein>